<evidence type="ECO:0000256" key="1">
    <source>
        <dbReference type="ARBA" id="ARBA00003041"/>
    </source>
</evidence>
<feature type="domain" description="Flagellar assembly protein FliH/Type III secretion system HrpE" evidence="9">
    <location>
        <begin position="152"/>
        <end position="275"/>
    </location>
</feature>
<sequence>MKASSSSGSIIPGEELEGWSSWSPVSLDGFTQALSPAQLVAMAQMRRPGQSLAERIAAAEPDASIPVPLAEAEAQAEQVEQDAPAEPEEAPAALGYPTAAELEAIHQEAWQAGHDAGQEAGRAEGFEQGLQAGREQGAAEARAEQLPRLEEAWQALRSMGADFSAELGRVERELAQDVLKLAWGLAQKLAQQKMAVDEQALLPLLQAALAELPSTLANARLRVHPADLAVARDFLQQEMPETAWQWVEDPQMSRGGCVIDASSVRLDLTLETRLAAMSRALGLESGDERQPD</sequence>
<dbReference type="GO" id="GO:0044781">
    <property type="term" value="P:bacterial-type flagellum organization"/>
    <property type="evidence" value="ECO:0007669"/>
    <property type="project" value="UniProtKB-KW"/>
</dbReference>
<evidence type="ECO:0000256" key="8">
    <source>
        <dbReference type="SAM" id="MobiDB-lite"/>
    </source>
</evidence>
<dbReference type="GO" id="GO:0005829">
    <property type="term" value="C:cytosol"/>
    <property type="evidence" value="ECO:0007669"/>
    <property type="project" value="TreeGrafter"/>
</dbReference>
<dbReference type="InterPro" id="IPR051472">
    <property type="entry name" value="T3SS_Stator/FliH"/>
</dbReference>
<keyword evidence="6" id="KW-0653">Protein transport</keyword>
<gene>
    <name evidence="10" type="ORF">DK843_05870</name>
</gene>
<dbReference type="Proteomes" id="UP000252038">
    <property type="component" value="Chromosome"/>
</dbReference>
<name>A0A344UF27_9NEIS</name>
<evidence type="ECO:0000259" key="9">
    <source>
        <dbReference type="Pfam" id="PF02108"/>
    </source>
</evidence>
<keyword evidence="5" id="KW-1005">Bacterial flagellum biogenesis</keyword>
<comment type="similarity">
    <text evidence="2">Belongs to the FliH family.</text>
</comment>
<dbReference type="PANTHER" id="PTHR34982:SF1">
    <property type="entry name" value="FLAGELLAR ASSEMBLY PROTEIN FLIH"/>
    <property type="match status" value="1"/>
</dbReference>
<evidence type="ECO:0000313" key="10">
    <source>
        <dbReference type="EMBL" id="AXE33875.1"/>
    </source>
</evidence>
<protein>
    <recommendedName>
        <fullName evidence="3">Flagellar assembly protein FliH</fullName>
    </recommendedName>
</protein>
<evidence type="ECO:0000256" key="3">
    <source>
        <dbReference type="ARBA" id="ARBA00016507"/>
    </source>
</evidence>
<dbReference type="RefSeq" id="WP_114072786.1">
    <property type="nucleotide sequence ID" value="NZ_CP029554.1"/>
</dbReference>
<keyword evidence="10" id="KW-0966">Cell projection</keyword>
<keyword evidence="7" id="KW-1006">Bacterial flagellum protein export</keyword>
<evidence type="ECO:0000256" key="6">
    <source>
        <dbReference type="ARBA" id="ARBA00022927"/>
    </source>
</evidence>
<feature type="region of interest" description="Disordered" evidence="8">
    <location>
        <begin position="1"/>
        <end position="27"/>
    </location>
</feature>
<comment type="function">
    <text evidence="1">Needed for flagellar regrowth and assembly.</text>
</comment>
<dbReference type="KEGG" id="chrb:DK843_05870"/>
<keyword evidence="4" id="KW-0813">Transport</keyword>
<evidence type="ECO:0000256" key="5">
    <source>
        <dbReference type="ARBA" id="ARBA00022795"/>
    </source>
</evidence>
<evidence type="ECO:0000256" key="4">
    <source>
        <dbReference type="ARBA" id="ARBA00022448"/>
    </source>
</evidence>
<organism evidence="10 11">
    <name type="scientific">Chromobacterium phragmitis</name>
    <dbReference type="NCBI Taxonomy" id="2202141"/>
    <lineage>
        <taxon>Bacteria</taxon>
        <taxon>Pseudomonadati</taxon>
        <taxon>Pseudomonadota</taxon>
        <taxon>Betaproteobacteria</taxon>
        <taxon>Neisseriales</taxon>
        <taxon>Chromobacteriaceae</taxon>
        <taxon>Chromobacterium</taxon>
    </lineage>
</organism>
<dbReference type="InterPro" id="IPR018035">
    <property type="entry name" value="Flagellar_FliH/T3SS_HrpE"/>
</dbReference>
<feature type="compositionally biased region" description="Low complexity" evidence="8">
    <location>
        <begin position="1"/>
        <end position="13"/>
    </location>
</feature>
<dbReference type="PANTHER" id="PTHR34982">
    <property type="entry name" value="YOP PROTEINS TRANSLOCATION PROTEIN L"/>
    <property type="match status" value="1"/>
</dbReference>
<dbReference type="GO" id="GO:0015031">
    <property type="term" value="P:protein transport"/>
    <property type="evidence" value="ECO:0007669"/>
    <property type="project" value="UniProtKB-KW"/>
</dbReference>
<dbReference type="Pfam" id="PF02108">
    <property type="entry name" value="FliH"/>
    <property type="match status" value="1"/>
</dbReference>
<accession>A0A344UF27</accession>
<evidence type="ECO:0000256" key="2">
    <source>
        <dbReference type="ARBA" id="ARBA00006602"/>
    </source>
</evidence>
<keyword evidence="10" id="KW-0969">Cilium</keyword>
<dbReference type="EMBL" id="CP029554">
    <property type="protein sequence ID" value="AXE33875.1"/>
    <property type="molecule type" value="Genomic_DNA"/>
</dbReference>
<dbReference type="AlphaFoldDB" id="A0A344UF27"/>
<evidence type="ECO:0000313" key="11">
    <source>
        <dbReference type="Proteomes" id="UP000252038"/>
    </source>
</evidence>
<dbReference type="SUPFAM" id="SSF160527">
    <property type="entry name" value="V-type ATPase subunit E-like"/>
    <property type="match status" value="1"/>
</dbReference>
<proteinExistence type="inferred from homology"/>
<evidence type="ECO:0000256" key="7">
    <source>
        <dbReference type="ARBA" id="ARBA00023225"/>
    </source>
</evidence>
<reference evidence="10 11" key="1">
    <citation type="submission" date="2018-05" db="EMBL/GenBank/DDBJ databases">
        <title>Genome sequencing, assembly and analysis of the novel insecticidal bacterium, Chromobacterium phragmitis.</title>
        <authorList>
            <person name="Sparks M.E."/>
            <person name="Blackburn M.B."/>
            <person name="Gundersen-Rindal D.E."/>
        </authorList>
    </citation>
    <scope>NUCLEOTIDE SEQUENCE [LARGE SCALE GENOMIC DNA]</scope>
    <source>
        <strain evidence="10">IIBBL 274-1</strain>
    </source>
</reference>
<keyword evidence="10" id="KW-0282">Flagellum</keyword>